<organism evidence="2 3">
    <name type="scientific">Tricholomella constricta</name>
    <dbReference type="NCBI Taxonomy" id="117010"/>
    <lineage>
        <taxon>Eukaryota</taxon>
        <taxon>Fungi</taxon>
        <taxon>Dikarya</taxon>
        <taxon>Basidiomycota</taxon>
        <taxon>Agaricomycotina</taxon>
        <taxon>Agaricomycetes</taxon>
        <taxon>Agaricomycetidae</taxon>
        <taxon>Agaricales</taxon>
        <taxon>Tricholomatineae</taxon>
        <taxon>Lyophyllaceae</taxon>
        <taxon>Tricholomella</taxon>
    </lineage>
</organism>
<accession>A0A8H5HEL7</accession>
<reference evidence="2 3" key="1">
    <citation type="journal article" date="2020" name="ISME J.">
        <title>Uncovering the hidden diversity of litter-decomposition mechanisms in mushroom-forming fungi.</title>
        <authorList>
            <person name="Floudas D."/>
            <person name="Bentzer J."/>
            <person name="Ahren D."/>
            <person name="Johansson T."/>
            <person name="Persson P."/>
            <person name="Tunlid A."/>
        </authorList>
    </citation>
    <scope>NUCLEOTIDE SEQUENCE [LARGE SCALE GENOMIC DNA]</scope>
    <source>
        <strain evidence="2 3">CBS 661.87</strain>
    </source>
</reference>
<keyword evidence="3" id="KW-1185">Reference proteome</keyword>
<dbReference type="OrthoDB" id="3362246at2759"/>
<comment type="caution">
    <text evidence="2">The sequence shown here is derived from an EMBL/GenBank/DDBJ whole genome shotgun (WGS) entry which is preliminary data.</text>
</comment>
<dbReference type="EMBL" id="JAACJP010000009">
    <property type="protein sequence ID" value="KAF5381958.1"/>
    <property type="molecule type" value="Genomic_DNA"/>
</dbReference>
<evidence type="ECO:0000313" key="3">
    <source>
        <dbReference type="Proteomes" id="UP000565441"/>
    </source>
</evidence>
<sequence>MMVTAFTRTNFPFPTSPPTMKSVLATLAAVGLAVSSALAQLTINTPSNPVVCQPLLLTWSGGTPPYFLVRISAQFFHTKSNTCGFIIIEPNAPSLHDFGQVEGNSLTWTVNIAAGTSIGLTLRDSTGTTAQSAPFNINAGGDTSCVGKDPSTSTGPTTAGNTSGSGTSTAPTSTSAPTTTTPAAPTTTAPTTTAPNPSNTSKPAASSTGTSSAPSSTNAATTRAVEFGAAAVVGAAVIALLA</sequence>
<gene>
    <name evidence="2" type="ORF">D9615_004358</name>
</gene>
<dbReference type="PANTHER" id="PTHR37487:SF2">
    <property type="entry name" value="EXPRESSED PROTEIN"/>
    <property type="match status" value="1"/>
</dbReference>
<proteinExistence type="predicted"/>
<name>A0A8H5HEL7_9AGAR</name>
<evidence type="ECO:0000313" key="2">
    <source>
        <dbReference type="EMBL" id="KAF5381958.1"/>
    </source>
</evidence>
<feature type="compositionally biased region" description="Low complexity" evidence="1">
    <location>
        <begin position="150"/>
        <end position="217"/>
    </location>
</feature>
<feature type="region of interest" description="Disordered" evidence="1">
    <location>
        <begin position="133"/>
        <end position="217"/>
    </location>
</feature>
<evidence type="ECO:0000256" key="1">
    <source>
        <dbReference type="SAM" id="MobiDB-lite"/>
    </source>
</evidence>
<dbReference type="Proteomes" id="UP000565441">
    <property type="component" value="Unassembled WGS sequence"/>
</dbReference>
<dbReference type="AlphaFoldDB" id="A0A8H5HEL7"/>
<dbReference type="PANTHER" id="PTHR37487">
    <property type="entry name" value="CHROMOSOME 1, WHOLE GENOME SHOTGUN SEQUENCE"/>
    <property type="match status" value="1"/>
</dbReference>
<protein>
    <submittedName>
        <fullName evidence="2">Uncharacterized protein</fullName>
    </submittedName>
</protein>